<dbReference type="InterPro" id="IPR011251">
    <property type="entry name" value="Luciferase-like_dom"/>
</dbReference>
<comment type="caution">
    <text evidence="3">The sequence shown here is derived from an EMBL/GenBank/DDBJ whole genome shotgun (WGS) entry which is preliminary data.</text>
</comment>
<dbReference type="Pfam" id="PF00296">
    <property type="entry name" value="Bac_luciferase"/>
    <property type="match status" value="1"/>
</dbReference>
<dbReference type="Proteomes" id="UP000555407">
    <property type="component" value="Unassembled WGS sequence"/>
</dbReference>
<dbReference type="EMBL" id="JAASRO010000001">
    <property type="protein sequence ID" value="NIK55442.1"/>
    <property type="molecule type" value="Genomic_DNA"/>
</dbReference>
<evidence type="ECO:0000313" key="3">
    <source>
        <dbReference type="EMBL" id="NIK55442.1"/>
    </source>
</evidence>
<evidence type="ECO:0000256" key="1">
    <source>
        <dbReference type="ARBA" id="ARBA00023002"/>
    </source>
</evidence>
<dbReference type="Gene3D" id="3.20.20.30">
    <property type="entry name" value="Luciferase-like domain"/>
    <property type="match status" value="1"/>
</dbReference>
<evidence type="ECO:0000259" key="2">
    <source>
        <dbReference type="Pfam" id="PF00296"/>
    </source>
</evidence>
<dbReference type="PANTHER" id="PTHR43244:SF1">
    <property type="entry name" value="5,10-METHYLENETETRAHYDROMETHANOPTERIN REDUCTASE"/>
    <property type="match status" value="1"/>
</dbReference>
<gene>
    <name evidence="3" type="ORF">BJY22_001159</name>
</gene>
<name>A0A7X5ZYX2_9ACTN</name>
<sequence>MTVEIGVILPTSTPDPARPILGDVRDSARYAEDVGLDSVWSTDHLIASAPMLDSTVVLATAAAVTERMTIGYNVMLLALRPVAWAAKQISTLQLVSGNRLVLGVGTGNPAHGDAGWRAAGVEFTERGRLTDDALAVLPDLIVGKTSLDIQLSPGSKVPPIFVAGGGARAQKRAAKYADGWATIALSPDEVRTNLEQINELADGKQLKATVIAPQLDGDPVEQLAAYEAAGVERIILPPTGDWRHDYDQAADLRTRHHG</sequence>
<keyword evidence="1" id="KW-0560">Oxidoreductase</keyword>
<dbReference type="GO" id="GO:0016705">
    <property type="term" value="F:oxidoreductase activity, acting on paired donors, with incorporation or reduction of molecular oxygen"/>
    <property type="evidence" value="ECO:0007669"/>
    <property type="project" value="InterPro"/>
</dbReference>
<keyword evidence="4" id="KW-1185">Reference proteome</keyword>
<accession>A0A7X5ZYX2</accession>
<dbReference type="SUPFAM" id="SSF51679">
    <property type="entry name" value="Bacterial luciferase-like"/>
    <property type="match status" value="1"/>
</dbReference>
<feature type="domain" description="Luciferase-like" evidence="2">
    <location>
        <begin position="6"/>
        <end position="202"/>
    </location>
</feature>
<reference evidence="3 4" key="1">
    <citation type="submission" date="2020-03" db="EMBL/GenBank/DDBJ databases">
        <title>Sequencing the genomes of 1000 actinobacteria strains.</title>
        <authorList>
            <person name="Klenk H.-P."/>
        </authorList>
    </citation>
    <scope>NUCLEOTIDE SEQUENCE [LARGE SCALE GENOMIC DNA]</scope>
    <source>
        <strain evidence="3 4">DSM 45490</strain>
    </source>
</reference>
<dbReference type="PANTHER" id="PTHR43244">
    <property type="match status" value="1"/>
</dbReference>
<dbReference type="RefSeq" id="WP_167204131.1">
    <property type="nucleotide sequence ID" value="NZ_JAASRO010000001.1"/>
</dbReference>
<proteinExistence type="predicted"/>
<keyword evidence="3" id="KW-0503">Monooxygenase</keyword>
<organism evidence="3 4">
    <name type="scientific">Kribbella shirazensis</name>
    <dbReference type="NCBI Taxonomy" id="1105143"/>
    <lineage>
        <taxon>Bacteria</taxon>
        <taxon>Bacillati</taxon>
        <taxon>Actinomycetota</taxon>
        <taxon>Actinomycetes</taxon>
        <taxon>Propionibacteriales</taxon>
        <taxon>Kribbellaceae</taxon>
        <taxon>Kribbella</taxon>
    </lineage>
</organism>
<dbReference type="InterPro" id="IPR050564">
    <property type="entry name" value="F420-G6PD/mer"/>
</dbReference>
<dbReference type="InterPro" id="IPR036661">
    <property type="entry name" value="Luciferase-like_sf"/>
</dbReference>
<evidence type="ECO:0000313" key="4">
    <source>
        <dbReference type="Proteomes" id="UP000555407"/>
    </source>
</evidence>
<dbReference type="GO" id="GO:0004497">
    <property type="term" value="F:monooxygenase activity"/>
    <property type="evidence" value="ECO:0007669"/>
    <property type="project" value="UniProtKB-KW"/>
</dbReference>
<dbReference type="AlphaFoldDB" id="A0A7X5ZYX2"/>
<protein>
    <submittedName>
        <fullName evidence="3">Alkanesulfonate monooxygenase SsuD/methylene tetrahydromethanopterin reductase-like flavin-dependent oxidoreductase (Luciferase family)</fullName>
    </submittedName>
</protein>